<dbReference type="Proteomes" id="UP001168109">
    <property type="component" value="Unassembled WGS sequence"/>
</dbReference>
<evidence type="ECO:0000313" key="1">
    <source>
        <dbReference type="EMBL" id="MDM5132852.1"/>
    </source>
</evidence>
<dbReference type="EMBL" id="JAOPLU010000007">
    <property type="protein sequence ID" value="MDM5132852.1"/>
    <property type="molecule type" value="Genomic_DNA"/>
</dbReference>
<protein>
    <submittedName>
        <fullName evidence="1">Uncharacterized protein</fullName>
    </submittedName>
</protein>
<proteinExistence type="predicted"/>
<sequence length="142" mass="16277">MRQKKTNYELEQYLIGEYAFSSAKNDLKIEERSKNSKENIRWAFLSLAEMALSAITFITNDMDASSPRKSVDIIIKDIQIPSNGGISIQNNQNGVNTSCLDIIREIYHQETIHQKNHLHSQHQLLQVVDSQLTKTITGQKFK</sequence>
<organism evidence="1 2">
    <name type="scientific">Aeromonas piscicola</name>
    <dbReference type="NCBI Taxonomy" id="600645"/>
    <lineage>
        <taxon>Bacteria</taxon>
        <taxon>Pseudomonadati</taxon>
        <taxon>Pseudomonadota</taxon>
        <taxon>Gammaproteobacteria</taxon>
        <taxon>Aeromonadales</taxon>
        <taxon>Aeromonadaceae</taxon>
        <taxon>Aeromonas</taxon>
    </lineage>
</organism>
<reference evidence="1" key="1">
    <citation type="submission" date="2024-05" db="EMBL/GenBank/DDBJ databases">
        <title>WGS of Aeromonas isolates.</title>
        <authorList>
            <person name="Lee H."/>
        </authorList>
    </citation>
    <scope>NUCLEOTIDE SEQUENCE</scope>
    <source>
        <strain evidence="1">LP308</strain>
    </source>
</reference>
<gene>
    <name evidence="1" type="ORF">OB962_17905</name>
</gene>
<accession>A0ABT7QFW0</accession>
<comment type="caution">
    <text evidence="1">The sequence shown here is derived from an EMBL/GenBank/DDBJ whole genome shotgun (WGS) entry which is preliminary data.</text>
</comment>
<evidence type="ECO:0000313" key="2">
    <source>
        <dbReference type="Proteomes" id="UP001168109"/>
    </source>
</evidence>
<dbReference type="RefSeq" id="WP_290042493.1">
    <property type="nucleotide sequence ID" value="NZ_JAOPLU010000007.1"/>
</dbReference>
<name>A0ABT7QFW0_9GAMM</name>
<keyword evidence="2" id="KW-1185">Reference proteome</keyword>